<sequence length="350" mass="40173">MKNAKIICFLLLIILFLLVSIILDKPGNTSVGVNIKSTKAEIQKGDISTTTLHSSNSDNLNLLVSKINTNDIVNRIDEKPIAVVNSTLKEYGIEVKNSILNDTEKREGIISAHLYHFKLQYTSKNIDLIEMVLPAAGLSYLIFEEDKSNITYMGNINLPGRNLNYEPDFRIEEDVNSKRAWLVFKELNAYGTGIIEFDDVWYGIRNNGISEDLRYITQKSDWGSPNQLAYITINGTMSEIKPFYLLTDSQDGFYIDVNYEIKFTNSNANELENPDDAFLFSANRRVRYTWNNQGECFTLDKGNSEGDETLFDFNKRSLLKNYSQQIDRLSKSEIKNKKDWLKKFHDSKMD</sequence>
<reference evidence="1 2" key="1">
    <citation type="journal article" date="2013" name="Genome Announc.">
        <title>Draft Genome Sequence of the Cellulolytic, Mesophilic, Anaerobic Bacterium Clostridium termitidis Strain CT1112 (DSM 5398).</title>
        <authorList>
            <person name="Lal S."/>
            <person name="Ramachandran U."/>
            <person name="Zhang X."/>
            <person name="Munir R."/>
            <person name="Sparling R."/>
            <person name="Levin D.B."/>
        </authorList>
    </citation>
    <scope>NUCLEOTIDE SEQUENCE [LARGE SCALE GENOMIC DNA]</scope>
    <source>
        <strain evidence="1 2">CT1112</strain>
    </source>
</reference>
<dbReference type="RefSeq" id="WP_004626821.1">
    <property type="nucleotide sequence ID" value="NZ_AORV01000040.1"/>
</dbReference>
<proteinExistence type="predicted"/>
<evidence type="ECO:0000313" key="2">
    <source>
        <dbReference type="Proteomes" id="UP000014155"/>
    </source>
</evidence>
<name>S0FLU0_RUMCE</name>
<dbReference type="Proteomes" id="UP000014155">
    <property type="component" value="Unassembled WGS sequence"/>
</dbReference>
<evidence type="ECO:0000313" key="1">
    <source>
        <dbReference type="EMBL" id="EMS71281.1"/>
    </source>
</evidence>
<dbReference type="PATRIC" id="fig|1195236.3.peg.3189"/>
<protein>
    <submittedName>
        <fullName evidence="1">Uncharacterized protein</fullName>
    </submittedName>
</protein>
<accession>S0FLU0</accession>
<gene>
    <name evidence="1" type="ORF">CTER_2869</name>
</gene>
<dbReference type="AlphaFoldDB" id="S0FLU0"/>
<organism evidence="1 2">
    <name type="scientific">Ruminiclostridium cellobioparum subsp. termitidis CT1112</name>
    <dbReference type="NCBI Taxonomy" id="1195236"/>
    <lineage>
        <taxon>Bacteria</taxon>
        <taxon>Bacillati</taxon>
        <taxon>Bacillota</taxon>
        <taxon>Clostridia</taxon>
        <taxon>Eubacteriales</taxon>
        <taxon>Oscillospiraceae</taxon>
        <taxon>Ruminiclostridium</taxon>
    </lineage>
</organism>
<comment type="caution">
    <text evidence="1">The sequence shown here is derived from an EMBL/GenBank/DDBJ whole genome shotgun (WGS) entry which is preliminary data.</text>
</comment>
<dbReference type="STRING" id="1195236.CTER_2869"/>
<dbReference type="EMBL" id="AORV01000040">
    <property type="protein sequence ID" value="EMS71281.1"/>
    <property type="molecule type" value="Genomic_DNA"/>
</dbReference>
<keyword evidence="2" id="KW-1185">Reference proteome</keyword>